<evidence type="ECO:0000259" key="3">
    <source>
        <dbReference type="Pfam" id="PF23086"/>
    </source>
</evidence>
<evidence type="ECO:0008006" key="6">
    <source>
        <dbReference type="Google" id="ProtNLM"/>
    </source>
</evidence>
<name>A0AAV9A0I3_ACOGR</name>
<dbReference type="PANTHER" id="PTHR15197">
    <property type="entry name" value="COILIN P80"/>
    <property type="match status" value="1"/>
</dbReference>
<evidence type="ECO:0000313" key="4">
    <source>
        <dbReference type="EMBL" id="KAK1258126.1"/>
    </source>
</evidence>
<sequence>MEPPVRLRLHFHGVLTKSQKYDGLKRCWILLRPDLVTVSDLSSHIARSFEIASSSSDGLVLSVRISPFSYIMDGFVLPLFESTCIFKDKDVVRVNKKGNLHKQAIKIGADSNLMEESENVKRLAPSSNNLLAIEEFEKEAGGYQSEHEENESGSPGNAEQLENLPSENTILKKKRKHSDKHQSSKRKKTKLSSPAECIMISNNSTEDAHVEENGCCIQKAALLQKSVPIENLPLDTERKSDLLTSSKKDNSDTNVLRSAALHERHDQACENGQVKIAIPDVLAGEKKNNVNSNFKNPRYAFISSVITNYNTIEWNGTTSKKTGKKWGMEKNFKWTGSGKHDSDGGCNAEVVPEVGGMLAQDPVDYEKLMPLSGFPEEGDVIAYRLVELSSSWCPELSSFRVGKVSFFDAVSQKITLATVHGYPISSEEKNDGEEMTQFQSMYNEDGSLEADFTSLVNVRIMERSNKVARVGGGSDDAALVGKKGQASCSSTNGQANDTLFPARRPQTDWDEICQALDEKKAQLLKKDSWNTKQASTSGGGGRGSWSYKAVRGCSLGPTIALLRSKNDI</sequence>
<dbReference type="AlphaFoldDB" id="A0AAV9A0I3"/>
<dbReference type="GO" id="GO:0030619">
    <property type="term" value="F:U1 snRNA binding"/>
    <property type="evidence" value="ECO:0007669"/>
    <property type="project" value="TreeGrafter"/>
</dbReference>
<evidence type="ECO:0000313" key="5">
    <source>
        <dbReference type="Proteomes" id="UP001179952"/>
    </source>
</evidence>
<dbReference type="InterPro" id="IPR024822">
    <property type="entry name" value="Coilin"/>
</dbReference>
<feature type="domain" description="Coilin N-terminal" evidence="2">
    <location>
        <begin position="5"/>
        <end position="188"/>
    </location>
</feature>
<protein>
    <recommendedName>
        <fullName evidence="6">Coilin</fullName>
    </recommendedName>
</protein>
<accession>A0AAV9A0I3</accession>
<proteinExistence type="predicted"/>
<dbReference type="PANTHER" id="PTHR15197:SF0">
    <property type="entry name" value="COILIN"/>
    <property type="match status" value="1"/>
</dbReference>
<keyword evidence="5" id="KW-1185">Reference proteome</keyword>
<reference evidence="4" key="2">
    <citation type="submission" date="2023-06" db="EMBL/GenBank/DDBJ databases">
        <authorList>
            <person name="Ma L."/>
            <person name="Liu K.-W."/>
            <person name="Li Z."/>
            <person name="Hsiao Y.-Y."/>
            <person name="Qi Y."/>
            <person name="Fu T."/>
            <person name="Tang G."/>
            <person name="Zhang D."/>
            <person name="Sun W.-H."/>
            <person name="Liu D.-K."/>
            <person name="Li Y."/>
            <person name="Chen G.-Z."/>
            <person name="Liu X.-D."/>
            <person name="Liao X.-Y."/>
            <person name="Jiang Y.-T."/>
            <person name="Yu X."/>
            <person name="Hao Y."/>
            <person name="Huang J."/>
            <person name="Zhao X.-W."/>
            <person name="Ke S."/>
            <person name="Chen Y.-Y."/>
            <person name="Wu W.-L."/>
            <person name="Hsu J.-L."/>
            <person name="Lin Y.-F."/>
            <person name="Huang M.-D."/>
            <person name="Li C.-Y."/>
            <person name="Huang L."/>
            <person name="Wang Z.-W."/>
            <person name="Zhao X."/>
            <person name="Zhong W.-Y."/>
            <person name="Peng D.-H."/>
            <person name="Ahmad S."/>
            <person name="Lan S."/>
            <person name="Zhang J.-S."/>
            <person name="Tsai W.-C."/>
            <person name="Van De Peer Y."/>
            <person name="Liu Z.-J."/>
        </authorList>
    </citation>
    <scope>NUCLEOTIDE SEQUENCE</scope>
    <source>
        <strain evidence="4">SCP</strain>
        <tissue evidence="4">Leaves</tissue>
    </source>
</reference>
<reference evidence="4" key="1">
    <citation type="journal article" date="2023" name="Nat. Commun.">
        <title>Diploid and tetraploid genomes of Acorus and the evolution of monocots.</title>
        <authorList>
            <person name="Ma L."/>
            <person name="Liu K.W."/>
            <person name="Li Z."/>
            <person name="Hsiao Y.Y."/>
            <person name="Qi Y."/>
            <person name="Fu T."/>
            <person name="Tang G.D."/>
            <person name="Zhang D."/>
            <person name="Sun W.H."/>
            <person name="Liu D.K."/>
            <person name="Li Y."/>
            <person name="Chen G.Z."/>
            <person name="Liu X.D."/>
            <person name="Liao X.Y."/>
            <person name="Jiang Y.T."/>
            <person name="Yu X."/>
            <person name="Hao Y."/>
            <person name="Huang J."/>
            <person name="Zhao X.W."/>
            <person name="Ke S."/>
            <person name="Chen Y.Y."/>
            <person name="Wu W.L."/>
            <person name="Hsu J.L."/>
            <person name="Lin Y.F."/>
            <person name="Huang M.D."/>
            <person name="Li C.Y."/>
            <person name="Huang L."/>
            <person name="Wang Z.W."/>
            <person name="Zhao X."/>
            <person name="Zhong W.Y."/>
            <person name="Peng D.H."/>
            <person name="Ahmad S."/>
            <person name="Lan S."/>
            <person name="Zhang J.S."/>
            <person name="Tsai W.C."/>
            <person name="Van de Peer Y."/>
            <person name="Liu Z.J."/>
        </authorList>
    </citation>
    <scope>NUCLEOTIDE SEQUENCE</scope>
    <source>
        <strain evidence="4">SCP</strain>
    </source>
</reference>
<dbReference type="GO" id="GO:0015030">
    <property type="term" value="C:Cajal body"/>
    <property type="evidence" value="ECO:0007669"/>
    <property type="project" value="TreeGrafter"/>
</dbReference>
<feature type="compositionally biased region" description="Basic residues" evidence="1">
    <location>
        <begin position="171"/>
        <end position="190"/>
    </location>
</feature>
<dbReference type="GO" id="GO:0000387">
    <property type="term" value="P:spliceosomal snRNP assembly"/>
    <property type="evidence" value="ECO:0007669"/>
    <property type="project" value="TreeGrafter"/>
</dbReference>
<feature type="domain" description="Coilin tudor" evidence="3">
    <location>
        <begin position="361"/>
        <end position="463"/>
    </location>
</feature>
<gene>
    <name evidence="4" type="ORF">QJS04_geneDACA021096</name>
</gene>
<comment type="caution">
    <text evidence="4">The sequence shown here is derived from an EMBL/GenBank/DDBJ whole genome shotgun (WGS) entry which is preliminary data.</text>
</comment>
<dbReference type="InterPro" id="IPR031722">
    <property type="entry name" value="Coilin_N"/>
</dbReference>
<dbReference type="Pfam" id="PF15862">
    <property type="entry name" value="Coilin_N"/>
    <property type="match status" value="1"/>
</dbReference>
<evidence type="ECO:0000256" key="1">
    <source>
        <dbReference type="SAM" id="MobiDB-lite"/>
    </source>
</evidence>
<organism evidence="4 5">
    <name type="scientific">Acorus gramineus</name>
    <name type="common">Dwarf sweet flag</name>
    <dbReference type="NCBI Taxonomy" id="55184"/>
    <lineage>
        <taxon>Eukaryota</taxon>
        <taxon>Viridiplantae</taxon>
        <taxon>Streptophyta</taxon>
        <taxon>Embryophyta</taxon>
        <taxon>Tracheophyta</taxon>
        <taxon>Spermatophyta</taxon>
        <taxon>Magnoliopsida</taxon>
        <taxon>Liliopsida</taxon>
        <taxon>Acoraceae</taxon>
        <taxon>Acorus</taxon>
    </lineage>
</organism>
<dbReference type="EMBL" id="JAUJYN010000024">
    <property type="protein sequence ID" value="KAK1258126.1"/>
    <property type="molecule type" value="Genomic_DNA"/>
</dbReference>
<feature type="region of interest" description="Disordered" evidence="1">
    <location>
        <begin position="140"/>
        <end position="193"/>
    </location>
</feature>
<dbReference type="Pfam" id="PF23086">
    <property type="entry name" value="Tudor_Coilin"/>
    <property type="match status" value="1"/>
</dbReference>
<dbReference type="GO" id="GO:0030620">
    <property type="term" value="F:U2 snRNA binding"/>
    <property type="evidence" value="ECO:0007669"/>
    <property type="project" value="TreeGrafter"/>
</dbReference>
<dbReference type="Proteomes" id="UP001179952">
    <property type="component" value="Unassembled WGS sequence"/>
</dbReference>
<evidence type="ECO:0000259" key="2">
    <source>
        <dbReference type="Pfam" id="PF15862"/>
    </source>
</evidence>
<dbReference type="InterPro" id="IPR056398">
    <property type="entry name" value="Tudor_Coilin"/>
</dbReference>